<dbReference type="Proteomes" id="UP000234275">
    <property type="component" value="Unassembled WGS sequence"/>
</dbReference>
<dbReference type="PANTHER" id="PTHR47256:SF1">
    <property type="entry name" value="ZN(II)2CYS6 TRANSCRIPTION FACTOR (EUROFUNG)"/>
    <property type="match status" value="1"/>
</dbReference>
<dbReference type="InterPro" id="IPR036864">
    <property type="entry name" value="Zn2-C6_fun-type_DNA-bd_sf"/>
</dbReference>
<dbReference type="STRING" id="1392250.A0A2I2G0M1"/>
<dbReference type="GO" id="GO:0000981">
    <property type="term" value="F:DNA-binding transcription factor activity, RNA polymerase II-specific"/>
    <property type="evidence" value="ECO:0007669"/>
    <property type="project" value="InterPro"/>
</dbReference>
<dbReference type="AlphaFoldDB" id="A0A2I2G0M1"/>
<dbReference type="GO" id="GO:0003677">
    <property type="term" value="F:DNA binding"/>
    <property type="evidence" value="ECO:0007669"/>
    <property type="project" value="UniProtKB-KW"/>
</dbReference>
<dbReference type="CDD" id="cd12148">
    <property type="entry name" value="fungal_TF_MHR"/>
    <property type="match status" value="1"/>
</dbReference>
<dbReference type="Gene3D" id="4.10.240.10">
    <property type="entry name" value="Zn(2)-C6 fungal-type DNA-binding domain"/>
    <property type="match status" value="1"/>
</dbReference>
<evidence type="ECO:0000313" key="9">
    <source>
        <dbReference type="Proteomes" id="UP000234275"/>
    </source>
</evidence>
<sequence length="654" mass="74361">MAENRTDPPLAPAGNPSKLPAPRPLVAKPARKNSSLACSECREKKTKCIGGVPCTKCRERKTECIVNEASDKRRKLDLKRKIQSLEHDRDLLFQLVSTLRTDENRNASDVLNLIRSNASLDEIRLSLAESLNPQDPQTRAEGLGRNTRQKYMDINRLSDIPRWRVSARPWTTVTDDDDLVSHLISLYFSWNHQILNWIDRDLFIRDMQSGNVDSQFCSPLLVNAVLAMSCFYSEYPEVLATPGDPSSSGVHFYNEAKQLLEKEEGRLRLTTLQATGDIYVMTCVMGKDRLGWKLLVDIADSVREFQSKRNRLISDAGEQSEEMRLAIDKTILGLFNLEPTSTLSLQKPPVMKKPDIKRLPEDHHPADVWVPYPLQEDPRPAHTNCVINALYDLQVIAWDIANYFFGDKESENNGMPPYSELERIIDEFYGRLQNWANNVSECVSLGHTPNPGAIDLHMRYHVTIMTLFGYLKGHPEAAESSFESIRQGQAIRIKSAHGMSDLLSILRSQYPMICMPLNCMHFSTVALFTLFEDLDNPENSRAFVNACISLRGLARRWVLAKGMLRLVQVTALQQEINLPEETRSLFRDFEAESWKVKDYTQFSSLYPNFAVTVHGNPGSLESAELDRFLEKWDNMTLSAETSETTTPESDRKDT</sequence>
<dbReference type="GeneID" id="36560068"/>
<keyword evidence="1" id="KW-0479">Metal-binding</keyword>
<dbReference type="InterPro" id="IPR007219">
    <property type="entry name" value="XnlR_reg_dom"/>
</dbReference>
<dbReference type="SUPFAM" id="SSF57701">
    <property type="entry name" value="Zn2/Cys6 DNA-binding domain"/>
    <property type="match status" value="1"/>
</dbReference>
<feature type="region of interest" description="Disordered" evidence="6">
    <location>
        <begin position="1"/>
        <end position="32"/>
    </location>
</feature>
<protein>
    <recommendedName>
        <fullName evidence="7">Zn(2)-C6 fungal-type domain-containing protein</fullName>
    </recommendedName>
</protein>
<keyword evidence="2" id="KW-0805">Transcription regulation</keyword>
<evidence type="ECO:0000256" key="3">
    <source>
        <dbReference type="ARBA" id="ARBA00023125"/>
    </source>
</evidence>
<accession>A0A2I2G0M1</accession>
<dbReference type="CDD" id="cd00067">
    <property type="entry name" value="GAL4"/>
    <property type="match status" value="1"/>
</dbReference>
<dbReference type="InterPro" id="IPR001138">
    <property type="entry name" value="Zn2Cys6_DnaBD"/>
</dbReference>
<keyword evidence="4" id="KW-0804">Transcription</keyword>
<dbReference type="EMBL" id="MSFO01000006">
    <property type="protein sequence ID" value="PLB46427.1"/>
    <property type="molecule type" value="Genomic_DNA"/>
</dbReference>
<dbReference type="PROSITE" id="PS00463">
    <property type="entry name" value="ZN2_CY6_FUNGAL_1"/>
    <property type="match status" value="1"/>
</dbReference>
<dbReference type="PROSITE" id="PS50048">
    <property type="entry name" value="ZN2_CY6_FUNGAL_2"/>
    <property type="match status" value="1"/>
</dbReference>
<dbReference type="GO" id="GO:0009893">
    <property type="term" value="P:positive regulation of metabolic process"/>
    <property type="evidence" value="ECO:0007669"/>
    <property type="project" value="UniProtKB-ARBA"/>
</dbReference>
<dbReference type="InterPro" id="IPR053187">
    <property type="entry name" value="Notoamide_regulator"/>
</dbReference>
<dbReference type="VEuPathDB" id="FungiDB:P170DRAFT_465950"/>
<dbReference type="GO" id="GO:0006351">
    <property type="term" value="P:DNA-templated transcription"/>
    <property type="evidence" value="ECO:0007669"/>
    <property type="project" value="InterPro"/>
</dbReference>
<dbReference type="Pfam" id="PF00172">
    <property type="entry name" value="Zn_clus"/>
    <property type="match status" value="1"/>
</dbReference>
<evidence type="ECO:0000259" key="7">
    <source>
        <dbReference type="PROSITE" id="PS50048"/>
    </source>
</evidence>
<dbReference type="Pfam" id="PF04082">
    <property type="entry name" value="Fungal_trans"/>
    <property type="match status" value="1"/>
</dbReference>
<dbReference type="SMART" id="SM00066">
    <property type="entry name" value="GAL4"/>
    <property type="match status" value="1"/>
</dbReference>
<name>A0A2I2G0M1_9EURO</name>
<evidence type="ECO:0000256" key="2">
    <source>
        <dbReference type="ARBA" id="ARBA00023015"/>
    </source>
</evidence>
<evidence type="ECO:0000313" key="8">
    <source>
        <dbReference type="EMBL" id="PLB46427.1"/>
    </source>
</evidence>
<keyword evidence="9" id="KW-1185">Reference proteome</keyword>
<keyword evidence="3" id="KW-0238">DNA-binding</keyword>
<evidence type="ECO:0000256" key="1">
    <source>
        <dbReference type="ARBA" id="ARBA00022723"/>
    </source>
</evidence>
<gene>
    <name evidence="8" type="ORF">P170DRAFT_465950</name>
</gene>
<dbReference type="GO" id="GO:0008270">
    <property type="term" value="F:zinc ion binding"/>
    <property type="evidence" value="ECO:0007669"/>
    <property type="project" value="InterPro"/>
</dbReference>
<dbReference type="PANTHER" id="PTHR47256">
    <property type="entry name" value="ZN(II)2CYS6 TRANSCRIPTION FACTOR (EUROFUNG)-RELATED"/>
    <property type="match status" value="1"/>
</dbReference>
<evidence type="ECO:0000256" key="4">
    <source>
        <dbReference type="ARBA" id="ARBA00023163"/>
    </source>
</evidence>
<feature type="domain" description="Zn(2)-C6 fungal-type" evidence="7">
    <location>
        <begin position="37"/>
        <end position="66"/>
    </location>
</feature>
<dbReference type="RefSeq" id="XP_024701729.1">
    <property type="nucleotide sequence ID" value="XM_024852370.1"/>
</dbReference>
<evidence type="ECO:0000256" key="6">
    <source>
        <dbReference type="SAM" id="MobiDB-lite"/>
    </source>
</evidence>
<organism evidence="8 9">
    <name type="scientific">Aspergillus steynii IBT 23096</name>
    <dbReference type="NCBI Taxonomy" id="1392250"/>
    <lineage>
        <taxon>Eukaryota</taxon>
        <taxon>Fungi</taxon>
        <taxon>Dikarya</taxon>
        <taxon>Ascomycota</taxon>
        <taxon>Pezizomycotina</taxon>
        <taxon>Eurotiomycetes</taxon>
        <taxon>Eurotiomycetidae</taxon>
        <taxon>Eurotiales</taxon>
        <taxon>Aspergillaceae</taxon>
        <taxon>Aspergillus</taxon>
        <taxon>Aspergillus subgen. Circumdati</taxon>
    </lineage>
</organism>
<evidence type="ECO:0000256" key="5">
    <source>
        <dbReference type="ARBA" id="ARBA00023242"/>
    </source>
</evidence>
<keyword evidence="5" id="KW-0539">Nucleus</keyword>
<comment type="caution">
    <text evidence="8">The sequence shown here is derived from an EMBL/GenBank/DDBJ whole genome shotgun (WGS) entry which is preliminary data.</text>
</comment>
<dbReference type="OrthoDB" id="2593732at2759"/>
<proteinExistence type="predicted"/>
<reference evidence="8 9" key="1">
    <citation type="submission" date="2016-12" db="EMBL/GenBank/DDBJ databases">
        <title>The genomes of Aspergillus section Nigri reveals drivers in fungal speciation.</title>
        <authorList>
            <consortium name="DOE Joint Genome Institute"/>
            <person name="Vesth T.C."/>
            <person name="Nybo J."/>
            <person name="Theobald S."/>
            <person name="Brandl J."/>
            <person name="Frisvad J.C."/>
            <person name="Nielsen K.F."/>
            <person name="Lyhne E.K."/>
            <person name="Kogle M.E."/>
            <person name="Kuo A."/>
            <person name="Riley R."/>
            <person name="Clum A."/>
            <person name="Nolan M."/>
            <person name="Lipzen A."/>
            <person name="Salamov A."/>
            <person name="Henrissat B."/>
            <person name="Wiebenga A."/>
            <person name="De Vries R.P."/>
            <person name="Grigoriev I.V."/>
            <person name="Mortensen U.H."/>
            <person name="Andersen M.R."/>
            <person name="Baker S.E."/>
        </authorList>
    </citation>
    <scope>NUCLEOTIDE SEQUENCE [LARGE SCALE GENOMIC DNA]</scope>
    <source>
        <strain evidence="8 9">IBT 23096</strain>
    </source>
</reference>